<dbReference type="Proteomes" id="UP000663891">
    <property type="component" value="Unassembled WGS sequence"/>
</dbReference>
<proteinExistence type="predicted"/>
<dbReference type="InterPro" id="IPR007271">
    <property type="entry name" value="Nuc_sug_transpt"/>
</dbReference>
<comment type="caution">
    <text evidence="8">The sequence shown here is derived from an EMBL/GenBank/DDBJ whole genome shotgun (WGS) entry which is preliminary data.</text>
</comment>
<gene>
    <name evidence="8" type="ORF">OKA104_LOCUS31962</name>
    <name evidence="7" type="ORF">VCS650_LOCUS15022</name>
</gene>
<reference evidence="8" key="1">
    <citation type="submission" date="2021-02" db="EMBL/GenBank/DDBJ databases">
        <authorList>
            <person name="Nowell W R."/>
        </authorList>
    </citation>
    <scope>NUCLEOTIDE SEQUENCE</scope>
</reference>
<feature type="transmembrane region" description="Helical" evidence="6">
    <location>
        <begin position="12"/>
        <end position="34"/>
    </location>
</feature>
<keyword evidence="2" id="KW-0813">Transport</keyword>
<evidence type="ECO:0000256" key="1">
    <source>
        <dbReference type="ARBA" id="ARBA00004141"/>
    </source>
</evidence>
<keyword evidence="3 6" id="KW-0812">Transmembrane</keyword>
<sequence length="99" mass="11088">MDKGLFHGYTTIVWIVIFLQAIGGLIIAIVIKYADNIIKGFATSLSILFSSVISFFILHDFTPTLFFYIGTMCVLTATFLYGWEKKLKVTSPVNDQPCV</sequence>
<evidence type="ECO:0000256" key="6">
    <source>
        <dbReference type="SAM" id="Phobius"/>
    </source>
</evidence>
<evidence type="ECO:0000256" key="2">
    <source>
        <dbReference type="ARBA" id="ARBA00022597"/>
    </source>
</evidence>
<dbReference type="GO" id="GO:0000139">
    <property type="term" value="C:Golgi membrane"/>
    <property type="evidence" value="ECO:0007669"/>
    <property type="project" value="InterPro"/>
</dbReference>
<protein>
    <submittedName>
        <fullName evidence="8">Uncharacterized protein</fullName>
    </submittedName>
</protein>
<dbReference type="Proteomes" id="UP000663881">
    <property type="component" value="Unassembled WGS sequence"/>
</dbReference>
<evidence type="ECO:0000256" key="4">
    <source>
        <dbReference type="ARBA" id="ARBA00022989"/>
    </source>
</evidence>
<dbReference type="PANTHER" id="PTHR10231">
    <property type="entry name" value="NUCLEOTIDE-SUGAR TRANSMEMBRANE TRANSPORTER"/>
    <property type="match status" value="1"/>
</dbReference>
<evidence type="ECO:0000313" key="7">
    <source>
        <dbReference type="EMBL" id="CAF1006486.1"/>
    </source>
</evidence>
<dbReference type="EMBL" id="CAJNON010000128">
    <property type="protein sequence ID" value="CAF1006486.1"/>
    <property type="molecule type" value="Genomic_DNA"/>
</dbReference>
<dbReference type="GO" id="GO:0015165">
    <property type="term" value="F:pyrimidine nucleotide-sugar transmembrane transporter activity"/>
    <property type="evidence" value="ECO:0007669"/>
    <property type="project" value="InterPro"/>
</dbReference>
<dbReference type="OrthoDB" id="408493at2759"/>
<keyword evidence="4 6" id="KW-1133">Transmembrane helix</keyword>
<evidence type="ECO:0000256" key="5">
    <source>
        <dbReference type="ARBA" id="ARBA00023136"/>
    </source>
</evidence>
<evidence type="ECO:0000313" key="8">
    <source>
        <dbReference type="EMBL" id="CAF4037653.1"/>
    </source>
</evidence>
<comment type="subcellular location">
    <subcellularLocation>
        <location evidence="1">Membrane</location>
        <topology evidence="1">Multi-pass membrane protein</topology>
    </subcellularLocation>
</comment>
<feature type="transmembrane region" description="Helical" evidence="6">
    <location>
        <begin position="65"/>
        <end position="83"/>
    </location>
</feature>
<evidence type="ECO:0000256" key="3">
    <source>
        <dbReference type="ARBA" id="ARBA00022692"/>
    </source>
</evidence>
<keyword evidence="2" id="KW-0762">Sugar transport</keyword>
<dbReference type="NCBIfam" id="TIGR00803">
    <property type="entry name" value="nst"/>
    <property type="match status" value="1"/>
</dbReference>
<dbReference type="AlphaFoldDB" id="A0A819QV70"/>
<feature type="transmembrane region" description="Helical" evidence="6">
    <location>
        <begin position="41"/>
        <end position="59"/>
    </location>
</feature>
<organism evidence="8 9">
    <name type="scientific">Adineta steineri</name>
    <dbReference type="NCBI Taxonomy" id="433720"/>
    <lineage>
        <taxon>Eukaryota</taxon>
        <taxon>Metazoa</taxon>
        <taxon>Spiralia</taxon>
        <taxon>Gnathifera</taxon>
        <taxon>Rotifera</taxon>
        <taxon>Eurotatoria</taxon>
        <taxon>Bdelloidea</taxon>
        <taxon>Adinetida</taxon>
        <taxon>Adinetidae</taxon>
        <taxon>Adineta</taxon>
    </lineage>
</organism>
<dbReference type="EMBL" id="CAJOAY010003739">
    <property type="protein sequence ID" value="CAF4037653.1"/>
    <property type="molecule type" value="Genomic_DNA"/>
</dbReference>
<evidence type="ECO:0000313" key="9">
    <source>
        <dbReference type="Proteomes" id="UP000663881"/>
    </source>
</evidence>
<keyword evidence="5 6" id="KW-0472">Membrane</keyword>
<name>A0A819QV70_9BILA</name>
<accession>A0A819QV70</accession>
<dbReference type="Pfam" id="PF04142">
    <property type="entry name" value="Nuc_sug_transp"/>
    <property type="match status" value="1"/>
</dbReference>